<feature type="domain" description="PIN" evidence="7">
    <location>
        <begin position="2"/>
        <end position="120"/>
    </location>
</feature>
<dbReference type="HAMAP" id="MF_00265">
    <property type="entry name" value="VapC_Nob1"/>
    <property type="match status" value="1"/>
</dbReference>
<dbReference type="GO" id="GO:0090729">
    <property type="term" value="F:toxin activity"/>
    <property type="evidence" value="ECO:0007669"/>
    <property type="project" value="UniProtKB-KW"/>
</dbReference>
<dbReference type="PANTHER" id="PTHR35901:SF1">
    <property type="entry name" value="EXONUCLEASE VAPC9"/>
    <property type="match status" value="1"/>
</dbReference>
<dbReference type="CDD" id="cd09873">
    <property type="entry name" value="PIN_Pae0151-like"/>
    <property type="match status" value="1"/>
</dbReference>
<proteinExistence type="inferred from homology"/>
<dbReference type="EC" id="3.1.-.-" evidence="6"/>
<dbReference type="Pfam" id="PF01850">
    <property type="entry name" value="PIN"/>
    <property type="match status" value="1"/>
</dbReference>
<evidence type="ECO:0000256" key="6">
    <source>
        <dbReference type="HAMAP-Rule" id="MF_00265"/>
    </source>
</evidence>
<keyword evidence="6" id="KW-0800">Toxin</keyword>
<evidence type="ECO:0000313" key="9">
    <source>
        <dbReference type="Proteomes" id="UP000295345"/>
    </source>
</evidence>
<keyword evidence="2 6" id="KW-0540">Nuclease</keyword>
<dbReference type="PANTHER" id="PTHR35901">
    <property type="entry name" value="RIBONUCLEASE VAPC3"/>
    <property type="match status" value="1"/>
</dbReference>
<dbReference type="Gene3D" id="3.40.50.1010">
    <property type="entry name" value="5'-nuclease"/>
    <property type="match status" value="1"/>
</dbReference>
<dbReference type="SUPFAM" id="SSF88723">
    <property type="entry name" value="PIN domain-like"/>
    <property type="match status" value="1"/>
</dbReference>
<dbReference type="EMBL" id="SMKI01000164">
    <property type="protein sequence ID" value="TDC74091.1"/>
    <property type="molecule type" value="Genomic_DNA"/>
</dbReference>
<comment type="similarity">
    <text evidence="6">Belongs to the PINc/VapC protein family.</text>
</comment>
<dbReference type="InterPro" id="IPR002716">
    <property type="entry name" value="PIN_dom"/>
</dbReference>
<keyword evidence="1 6" id="KW-1277">Toxin-antitoxin system</keyword>
<organism evidence="8 9">
    <name type="scientific">Streptomyces hainanensis</name>
    <dbReference type="NCBI Taxonomy" id="402648"/>
    <lineage>
        <taxon>Bacteria</taxon>
        <taxon>Bacillati</taxon>
        <taxon>Actinomycetota</taxon>
        <taxon>Actinomycetes</taxon>
        <taxon>Kitasatosporales</taxon>
        <taxon>Streptomycetaceae</taxon>
        <taxon>Streptomyces</taxon>
    </lineage>
</organism>
<dbReference type="RefSeq" id="WP_132818890.1">
    <property type="nucleotide sequence ID" value="NZ_SMKI01000164.1"/>
</dbReference>
<protein>
    <recommendedName>
        <fullName evidence="6">Ribonuclease VapC</fullName>
        <shortName evidence="6">RNase VapC</shortName>
        <ecNumber evidence="6">3.1.-.-</ecNumber>
    </recommendedName>
    <alternativeName>
        <fullName evidence="6">Toxin VapC</fullName>
    </alternativeName>
</protein>
<comment type="caution">
    <text evidence="8">The sequence shown here is derived from an EMBL/GenBank/DDBJ whole genome shotgun (WGS) entry which is preliminary data.</text>
</comment>
<dbReference type="GO" id="GO:0000287">
    <property type="term" value="F:magnesium ion binding"/>
    <property type="evidence" value="ECO:0007669"/>
    <property type="project" value="UniProtKB-UniRule"/>
</dbReference>
<dbReference type="Proteomes" id="UP000295345">
    <property type="component" value="Unassembled WGS sequence"/>
</dbReference>
<dbReference type="InterPro" id="IPR029060">
    <property type="entry name" value="PIN-like_dom_sf"/>
</dbReference>
<accession>A0A4R4TA08</accession>
<evidence type="ECO:0000256" key="2">
    <source>
        <dbReference type="ARBA" id="ARBA00022722"/>
    </source>
</evidence>
<evidence type="ECO:0000256" key="3">
    <source>
        <dbReference type="ARBA" id="ARBA00022723"/>
    </source>
</evidence>
<feature type="binding site" evidence="6">
    <location>
        <position position="5"/>
    </location>
    <ligand>
        <name>Mg(2+)</name>
        <dbReference type="ChEBI" id="CHEBI:18420"/>
    </ligand>
</feature>
<keyword evidence="5 6" id="KW-0460">Magnesium</keyword>
<evidence type="ECO:0000313" key="8">
    <source>
        <dbReference type="EMBL" id="TDC74091.1"/>
    </source>
</evidence>
<dbReference type="OrthoDB" id="4377304at2"/>
<dbReference type="AlphaFoldDB" id="A0A4R4TA08"/>
<feature type="binding site" evidence="6">
    <location>
        <position position="95"/>
    </location>
    <ligand>
        <name>Mg(2+)</name>
        <dbReference type="ChEBI" id="CHEBI:18420"/>
    </ligand>
</feature>
<keyword evidence="9" id="KW-1185">Reference proteome</keyword>
<evidence type="ECO:0000256" key="1">
    <source>
        <dbReference type="ARBA" id="ARBA00022649"/>
    </source>
</evidence>
<comment type="cofactor">
    <cofactor evidence="6">
        <name>Mg(2+)</name>
        <dbReference type="ChEBI" id="CHEBI:18420"/>
    </cofactor>
</comment>
<evidence type="ECO:0000259" key="7">
    <source>
        <dbReference type="Pfam" id="PF01850"/>
    </source>
</evidence>
<dbReference type="GO" id="GO:0004540">
    <property type="term" value="F:RNA nuclease activity"/>
    <property type="evidence" value="ECO:0007669"/>
    <property type="project" value="InterPro"/>
</dbReference>
<dbReference type="InterPro" id="IPR022907">
    <property type="entry name" value="VapC_family"/>
</dbReference>
<sequence>MIVVDAGAVVHLVADAGPVGEAVRKRAESERLAAPYLLDVEVASALRGRHRGGKLTDAELEAAWDSFALLPVRRMEHMPVLPRVRELWNNLSPYDATYVALAEGLDVPLITSDARIGRAGRARCPIETFTESHHV</sequence>
<dbReference type="GO" id="GO:0016787">
    <property type="term" value="F:hydrolase activity"/>
    <property type="evidence" value="ECO:0007669"/>
    <property type="project" value="UniProtKB-KW"/>
</dbReference>
<dbReference type="InterPro" id="IPR051619">
    <property type="entry name" value="TypeII_TA_RNase_PINc/VapC"/>
</dbReference>
<keyword evidence="4 6" id="KW-0378">Hydrolase</keyword>
<evidence type="ECO:0000256" key="4">
    <source>
        <dbReference type="ARBA" id="ARBA00022801"/>
    </source>
</evidence>
<dbReference type="InterPro" id="IPR044153">
    <property type="entry name" value="PIN_Pae0151-like"/>
</dbReference>
<keyword evidence="3 6" id="KW-0479">Metal-binding</keyword>
<gene>
    <name evidence="6" type="primary">vapC</name>
    <name evidence="8" type="ORF">E1283_16920</name>
</gene>
<evidence type="ECO:0000256" key="5">
    <source>
        <dbReference type="ARBA" id="ARBA00022842"/>
    </source>
</evidence>
<name>A0A4R4TA08_9ACTN</name>
<comment type="function">
    <text evidence="6">Toxic component of a toxin-antitoxin (TA) system. An RNase.</text>
</comment>
<reference evidence="8 9" key="1">
    <citation type="submission" date="2019-03" db="EMBL/GenBank/DDBJ databases">
        <title>Draft genome sequences of novel Actinobacteria.</title>
        <authorList>
            <person name="Sahin N."/>
            <person name="Ay H."/>
            <person name="Saygin H."/>
        </authorList>
    </citation>
    <scope>NUCLEOTIDE SEQUENCE [LARGE SCALE GENOMIC DNA]</scope>
    <source>
        <strain evidence="8 9">DSM 41900</strain>
    </source>
</reference>